<dbReference type="PIRSF" id="PIRSF003113">
    <property type="entry name" value="BolA"/>
    <property type="match status" value="1"/>
</dbReference>
<evidence type="ECO:0000313" key="3">
    <source>
        <dbReference type="Proteomes" id="UP000231701"/>
    </source>
</evidence>
<evidence type="ECO:0000256" key="1">
    <source>
        <dbReference type="RuleBase" id="RU003860"/>
    </source>
</evidence>
<dbReference type="AlphaFoldDB" id="A0A2K8KZQ7"/>
<dbReference type="InterPro" id="IPR002634">
    <property type="entry name" value="BolA"/>
</dbReference>
<dbReference type="Proteomes" id="UP000231701">
    <property type="component" value="Chromosome"/>
</dbReference>
<dbReference type="Pfam" id="PF01722">
    <property type="entry name" value="BolA"/>
    <property type="match status" value="1"/>
</dbReference>
<gene>
    <name evidence="2" type="ORF">Ga0123461_2109</name>
</gene>
<dbReference type="EMBL" id="CP018799">
    <property type="protein sequence ID" value="ATX80515.1"/>
    <property type="molecule type" value="Genomic_DNA"/>
</dbReference>
<dbReference type="PANTHER" id="PTHR46230">
    <property type="match status" value="1"/>
</dbReference>
<dbReference type="RefSeq" id="WP_100278272.1">
    <property type="nucleotide sequence ID" value="NZ_CP018799.1"/>
</dbReference>
<sequence>MSQASEAIRQLLEDKFHPEFIQIEDESWKHAGHAGVRESGGGHFLIQIKASELNGLSRILRHRKVMQALKPLFPTTIHAASIKAEGTESTQL</sequence>
<protein>
    <submittedName>
        <fullName evidence="2">BolA protein</fullName>
    </submittedName>
</protein>
<keyword evidence="3" id="KW-1185">Reference proteome</keyword>
<organism evidence="2 3">
    <name type="scientific">Mariprofundus aestuarium</name>
    <dbReference type="NCBI Taxonomy" id="1921086"/>
    <lineage>
        <taxon>Bacteria</taxon>
        <taxon>Pseudomonadati</taxon>
        <taxon>Pseudomonadota</taxon>
        <taxon>Candidatius Mariprofundia</taxon>
        <taxon>Mariprofundales</taxon>
        <taxon>Mariprofundaceae</taxon>
        <taxon>Mariprofundus</taxon>
    </lineage>
</organism>
<dbReference type="Gene3D" id="3.30.300.90">
    <property type="entry name" value="BolA-like"/>
    <property type="match status" value="1"/>
</dbReference>
<evidence type="ECO:0000313" key="2">
    <source>
        <dbReference type="EMBL" id="ATX80515.1"/>
    </source>
</evidence>
<dbReference type="KEGG" id="maes:Ga0123461_2109"/>
<reference evidence="2 3" key="1">
    <citation type="submission" date="2016-12" db="EMBL/GenBank/DDBJ databases">
        <title>Isolation and genomic insights into novel planktonic Zetaproteobacteria from stratified waters of the Chesapeake Bay.</title>
        <authorList>
            <person name="McAllister S.M."/>
            <person name="Kato S."/>
            <person name="Chan C.S."/>
            <person name="Chiu B.K."/>
            <person name="Field E.K."/>
        </authorList>
    </citation>
    <scope>NUCLEOTIDE SEQUENCE [LARGE SCALE GENOMIC DNA]</scope>
    <source>
        <strain evidence="2 3">CP-5</strain>
    </source>
</reference>
<name>A0A2K8KZQ7_MARES</name>
<proteinExistence type="inferred from homology"/>
<dbReference type="SUPFAM" id="SSF82657">
    <property type="entry name" value="BolA-like"/>
    <property type="match status" value="1"/>
</dbReference>
<comment type="similarity">
    <text evidence="1">Belongs to the BolA/IbaG family.</text>
</comment>
<accession>A0A2K8KZQ7</accession>
<dbReference type="PANTHER" id="PTHR46230:SF7">
    <property type="entry name" value="BOLA-LIKE PROTEIN 1"/>
    <property type="match status" value="1"/>
</dbReference>
<dbReference type="GO" id="GO:0016226">
    <property type="term" value="P:iron-sulfur cluster assembly"/>
    <property type="evidence" value="ECO:0007669"/>
    <property type="project" value="TreeGrafter"/>
</dbReference>
<dbReference type="InterPro" id="IPR036065">
    <property type="entry name" value="BolA-like_sf"/>
</dbReference>
<dbReference type="OrthoDB" id="5296536at2"/>